<dbReference type="InterPro" id="IPR031311">
    <property type="entry name" value="CHIT_BIND_RR_consensus"/>
</dbReference>
<reference evidence="4 5" key="1">
    <citation type="submission" date="2015-09" db="EMBL/GenBank/DDBJ databases">
        <title>Trachymyrmex zeteki WGS genome.</title>
        <authorList>
            <person name="Nygaard S."/>
            <person name="Hu H."/>
            <person name="Boomsma J."/>
            <person name="Zhang G."/>
        </authorList>
    </citation>
    <scope>NUCLEOTIDE SEQUENCE [LARGE SCALE GENOMIC DNA]</scope>
    <source>
        <strain evidence="4">Tzet28-1</strain>
        <tissue evidence="4">Whole body</tissue>
    </source>
</reference>
<dbReference type="GO" id="GO:0042302">
    <property type="term" value="F:structural constituent of cuticle"/>
    <property type="evidence" value="ECO:0007669"/>
    <property type="project" value="UniProtKB-UniRule"/>
</dbReference>
<evidence type="ECO:0000313" key="5">
    <source>
        <dbReference type="Proteomes" id="UP000075809"/>
    </source>
</evidence>
<dbReference type="OrthoDB" id="10071059at2759"/>
<dbReference type="AlphaFoldDB" id="A0A151X885"/>
<proteinExistence type="predicted"/>
<dbReference type="InterPro" id="IPR000618">
    <property type="entry name" value="Insect_cuticle"/>
</dbReference>
<dbReference type="Pfam" id="PF15323">
    <property type="entry name" value="Ashwin"/>
    <property type="match status" value="1"/>
</dbReference>
<gene>
    <name evidence="4" type="ORF">ALC60_04626</name>
</gene>
<evidence type="ECO:0000313" key="4">
    <source>
        <dbReference type="EMBL" id="KYQ56549.1"/>
    </source>
</evidence>
<dbReference type="Proteomes" id="UP000075809">
    <property type="component" value="Unassembled WGS sequence"/>
</dbReference>
<protein>
    <submittedName>
        <fullName evidence="4">Larval cuticle protein A2B</fullName>
    </submittedName>
</protein>
<dbReference type="InterPro" id="IPR051217">
    <property type="entry name" value="Insect_Cuticle_Struc_Prot"/>
</dbReference>
<dbReference type="InterPro" id="IPR024887">
    <property type="entry name" value="Ashwin"/>
</dbReference>
<dbReference type="GO" id="GO:0072669">
    <property type="term" value="C:tRNA-splicing ligase complex"/>
    <property type="evidence" value="ECO:0007669"/>
    <property type="project" value="InterPro"/>
</dbReference>
<dbReference type="GO" id="GO:0031012">
    <property type="term" value="C:extracellular matrix"/>
    <property type="evidence" value="ECO:0007669"/>
    <property type="project" value="TreeGrafter"/>
</dbReference>
<dbReference type="EMBL" id="KQ982431">
    <property type="protein sequence ID" value="KYQ56549.1"/>
    <property type="molecule type" value="Genomic_DNA"/>
</dbReference>
<dbReference type="GO" id="GO:0048598">
    <property type="term" value="P:embryonic morphogenesis"/>
    <property type="evidence" value="ECO:0007669"/>
    <property type="project" value="InterPro"/>
</dbReference>
<dbReference type="STRING" id="64791.A0A151X885"/>
<dbReference type="Pfam" id="PF00379">
    <property type="entry name" value="Chitin_bind_4"/>
    <property type="match status" value="1"/>
</dbReference>
<keyword evidence="1 3" id="KW-0193">Cuticle</keyword>
<dbReference type="GO" id="GO:0005615">
    <property type="term" value="C:extracellular space"/>
    <property type="evidence" value="ECO:0007669"/>
    <property type="project" value="TreeGrafter"/>
</dbReference>
<dbReference type="PANTHER" id="PTHR12236">
    <property type="entry name" value="STRUCTURAL CONTITUENT OF CUTICLE"/>
    <property type="match status" value="1"/>
</dbReference>
<dbReference type="KEGG" id="mzt:108721792"/>
<dbReference type="PRINTS" id="PR00947">
    <property type="entry name" value="CUTICLE"/>
</dbReference>
<keyword evidence="2" id="KW-0677">Repeat</keyword>
<evidence type="ECO:0000256" key="1">
    <source>
        <dbReference type="ARBA" id="ARBA00022460"/>
    </source>
</evidence>
<accession>A0A151X885</accession>
<keyword evidence="5" id="KW-1185">Reference proteome</keyword>
<organism evidence="4 5">
    <name type="scientific">Mycetomoellerius zeteki</name>
    <dbReference type="NCBI Taxonomy" id="64791"/>
    <lineage>
        <taxon>Eukaryota</taxon>
        <taxon>Metazoa</taxon>
        <taxon>Ecdysozoa</taxon>
        <taxon>Arthropoda</taxon>
        <taxon>Hexapoda</taxon>
        <taxon>Insecta</taxon>
        <taxon>Pterygota</taxon>
        <taxon>Neoptera</taxon>
        <taxon>Endopterygota</taxon>
        <taxon>Hymenoptera</taxon>
        <taxon>Apocrita</taxon>
        <taxon>Aculeata</taxon>
        <taxon>Formicoidea</taxon>
        <taxon>Formicidae</taxon>
        <taxon>Myrmicinae</taxon>
        <taxon>Mycetomoellerius</taxon>
    </lineage>
</organism>
<evidence type="ECO:0000256" key="3">
    <source>
        <dbReference type="PROSITE-ProRule" id="PRU00497"/>
    </source>
</evidence>
<dbReference type="PANTHER" id="PTHR12236:SF94">
    <property type="entry name" value="CCP84AA-RELATED"/>
    <property type="match status" value="1"/>
</dbReference>
<sequence length="288" mass="31446">MWKLDSYELTHPESLSEHQLREILKNSCIEILKFEKLCKSELLEMYKRVAMPLPQRQHGNTKNTIDMISGNSVTVISDNDTHSLAAGLNKGTKRIFQTSHPQTDTKPPLNDQKSVSKKIRLCSTPKEIECNGIYKRNYGEQSELTILAAAVLAICRGAVIPSSAFPVILAAPAVPTGPAVSAIPATLAAQPVFPVAAVDATNYDPHPQYSYAYDVQDTLTGDAKSQHESRDGDVVSGSYSFIEADGTRRIVEYTADPVNGFNAVVRREPLAVVKPVVDVASPPLVYQP</sequence>
<name>A0A151X885_9HYME</name>
<dbReference type="PROSITE" id="PS00233">
    <property type="entry name" value="CHIT_BIND_RR_1"/>
    <property type="match status" value="1"/>
</dbReference>
<dbReference type="PROSITE" id="PS51155">
    <property type="entry name" value="CHIT_BIND_RR_2"/>
    <property type="match status" value="1"/>
</dbReference>
<evidence type="ECO:0000256" key="2">
    <source>
        <dbReference type="ARBA" id="ARBA00022737"/>
    </source>
</evidence>